<keyword evidence="16" id="KW-1185">Reference proteome</keyword>
<evidence type="ECO:0000256" key="7">
    <source>
        <dbReference type="ARBA" id="ARBA00022884"/>
    </source>
</evidence>
<evidence type="ECO:0000256" key="4">
    <source>
        <dbReference type="ARBA" id="ARBA00022801"/>
    </source>
</evidence>
<dbReference type="GO" id="GO:0005634">
    <property type="term" value="C:nucleus"/>
    <property type="evidence" value="ECO:0007669"/>
    <property type="project" value="UniProtKB-SubCell"/>
</dbReference>
<evidence type="ECO:0000259" key="12">
    <source>
        <dbReference type="PROSITE" id="PS51192"/>
    </source>
</evidence>
<reference evidence="15" key="1">
    <citation type="submission" date="2020-07" db="EMBL/GenBank/DDBJ databases">
        <title>Draft Genome Sequence of a Deep-Sea Yeast, Naganishia (Cryptococcus) liquefaciens strain N6.</title>
        <authorList>
            <person name="Han Y.W."/>
            <person name="Kajitani R."/>
            <person name="Morimoto H."/>
            <person name="Parhat M."/>
            <person name="Tsubouchi H."/>
            <person name="Bakenova O."/>
            <person name="Ogata M."/>
            <person name="Argunhan B."/>
            <person name="Aoki R."/>
            <person name="Kajiwara S."/>
            <person name="Itoh T."/>
            <person name="Iwasaki H."/>
        </authorList>
    </citation>
    <scope>NUCLEOTIDE SEQUENCE</scope>
    <source>
        <strain evidence="15">N6</strain>
    </source>
</reference>
<feature type="compositionally biased region" description="Acidic residues" evidence="11">
    <location>
        <begin position="104"/>
        <end position="114"/>
    </location>
</feature>
<name>A0A8H3YD54_9TREE</name>
<evidence type="ECO:0000256" key="9">
    <source>
        <dbReference type="PROSITE-ProRule" id="PRU00552"/>
    </source>
</evidence>
<dbReference type="Gene3D" id="3.40.50.300">
    <property type="entry name" value="P-loop containing nucleotide triphosphate hydrolases"/>
    <property type="match status" value="2"/>
</dbReference>
<evidence type="ECO:0000256" key="11">
    <source>
        <dbReference type="SAM" id="MobiDB-lite"/>
    </source>
</evidence>
<keyword evidence="5 10" id="KW-0347">Helicase</keyword>
<dbReference type="GO" id="GO:0003724">
    <property type="term" value="F:RNA helicase activity"/>
    <property type="evidence" value="ECO:0007669"/>
    <property type="project" value="InterPro"/>
</dbReference>
<dbReference type="PROSITE" id="PS51192">
    <property type="entry name" value="HELICASE_ATP_BIND_1"/>
    <property type="match status" value="1"/>
</dbReference>
<feature type="compositionally biased region" description="Polar residues" evidence="11">
    <location>
        <begin position="43"/>
        <end position="52"/>
    </location>
</feature>
<protein>
    <recommendedName>
        <fullName evidence="17">DEAD/DEAH box helicase</fullName>
    </recommendedName>
</protein>
<feature type="domain" description="Helicase ATP-binding" evidence="12">
    <location>
        <begin position="187"/>
        <end position="360"/>
    </location>
</feature>
<keyword evidence="6 10" id="KW-0067">ATP-binding</keyword>
<dbReference type="AlphaFoldDB" id="A0A8H3YD54"/>
<feature type="domain" description="Helicase C-terminal" evidence="13">
    <location>
        <begin position="418"/>
        <end position="560"/>
    </location>
</feature>
<dbReference type="SMART" id="SM00487">
    <property type="entry name" value="DEXDc"/>
    <property type="match status" value="1"/>
</dbReference>
<dbReference type="InterPro" id="IPR027417">
    <property type="entry name" value="P-loop_NTPase"/>
</dbReference>
<dbReference type="PANTHER" id="PTHR47959">
    <property type="entry name" value="ATP-DEPENDENT RNA HELICASE RHLE-RELATED"/>
    <property type="match status" value="1"/>
</dbReference>
<dbReference type="InterPro" id="IPR000629">
    <property type="entry name" value="RNA-helicase_DEAD-box_CS"/>
</dbReference>
<evidence type="ECO:0000256" key="5">
    <source>
        <dbReference type="ARBA" id="ARBA00022806"/>
    </source>
</evidence>
<dbReference type="GO" id="GO:0005524">
    <property type="term" value="F:ATP binding"/>
    <property type="evidence" value="ECO:0007669"/>
    <property type="project" value="UniProtKB-KW"/>
</dbReference>
<evidence type="ECO:0000256" key="6">
    <source>
        <dbReference type="ARBA" id="ARBA00022840"/>
    </source>
</evidence>
<dbReference type="InterPro" id="IPR011545">
    <property type="entry name" value="DEAD/DEAH_box_helicase_dom"/>
</dbReference>
<gene>
    <name evidence="15" type="ORF">NliqN6_0354</name>
</gene>
<evidence type="ECO:0000256" key="10">
    <source>
        <dbReference type="RuleBase" id="RU000492"/>
    </source>
</evidence>
<feature type="compositionally biased region" description="Low complexity" evidence="11">
    <location>
        <begin position="15"/>
        <end position="28"/>
    </location>
</feature>
<dbReference type="PANTHER" id="PTHR47959:SF24">
    <property type="entry name" value="ATP-DEPENDENT RNA HELICASE"/>
    <property type="match status" value="1"/>
</dbReference>
<dbReference type="GO" id="GO:0042254">
    <property type="term" value="P:ribosome biogenesis"/>
    <property type="evidence" value="ECO:0007669"/>
    <property type="project" value="UniProtKB-KW"/>
</dbReference>
<comment type="similarity">
    <text evidence="10">Belongs to the DEAD box helicase family.</text>
</comment>
<proteinExistence type="inferred from homology"/>
<comment type="caution">
    <text evidence="15">The sequence shown here is derived from an EMBL/GenBank/DDBJ whole genome shotgun (WGS) entry which is preliminary data.</text>
</comment>
<evidence type="ECO:0000313" key="15">
    <source>
        <dbReference type="EMBL" id="GHJ83952.1"/>
    </source>
</evidence>
<evidence type="ECO:0000313" key="16">
    <source>
        <dbReference type="Proteomes" id="UP000620104"/>
    </source>
</evidence>
<dbReference type="GO" id="GO:0016787">
    <property type="term" value="F:hydrolase activity"/>
    <property type="evidence" value="ECO:0007669"/>
    <property type="project" value="UniProtKB-KW"/>
</dbReference>
<keyword evidence="3 10" id="KW-0547">Nucleotide-binding</keyword>
<evidence type="ECO:0000256" key="8">
    <source>
        <dbReference type="ARBA" id="ARBA00023242"/>
    </source>
</evidence>
<dbReference type="GO" id="GO:0005829">
    <property type="term" value="C:cytosol"/>
    <property type="evidence" value="ECO:0007669"/>
    <property type="project" value="TreeGrafter"/>
</dbReference>
<dbReference type="PROSITE" id="PS00039">
    <property type="entry name" value="DEAD_ATP_HELICASE"/>
    <property type="match status" value="1"/>
</dbReference>
<dbReference type="SUPFAM" id="SSF52540">
    <property type="entry name" value="P-loop containing nucleoside triphosphate hydrolases"/>
    <property type="match status" value="1"/>
</dbReference>
<feature type="compositionally biased region" description="Acidic residues" evidence="11">
    <location>
        <begin position="60"/>
        <end position="84"/>
    </location>
</feature>
<comment type="subcellular location">
    <subcellularLocation>
        <location evidence="1">Nucleus</location>
    </subcellularLocation>
</comment>
<dbReference type="GO" id="GO:0003723">
    <property type="term" value="F:RNA binding"/>
    <property type="evidence" value="ECO:0007669"/>
    <property type="project" value="UniProtKB-KW"/>
</dbReference>
<dbReference type="CDD" id="cd17955">
    <property type="entry name" value="DEADc_DDX49"/>
    <property type="match status" value="1"/>
</dbReference>
<accession>A0A8H3YD54</accession>
<dbReference type="Proteomes" id="UP000620104">
    <property type="component" value="Unassembled WGS sequence"/>
</dbReference>
<organism evidence="15 16">
    <name type="scientific">Naganishia liquefaciens</name>
    <dbReference type="NCBI Taxonomy" id="104408"/>
    <lineage>
        <taxon>Eukaryota</taxon>
        <taxon>Fungi</taxon>
        <taxon>Dikarya</taxon>
        <taxon>Basidiomycota</taxon>
        <taxon>Agaricomycotina</taxon>
        <taxon>Tremellomycetes</taxon>
        <taxon>Filobasidiales</taxon>
        <taxon>Filobasidiaceae</taxon>
        <taxon>Naganishia</taxon>
    </lineage>
</organism>
<dbReference type="InterPro" id="IPR014014">
    <property type="entry name" value="RNA_helicase_DEAD_Q_motif"/>
</dbReference>
<dbReference type="Pfam" id="PF00271">
    <property type="entry name" value="Helicase_C"/>
    <property type="match status" value="1"/>
</dbReference>
<dbReference type="PROSITE" id="PS51195">
    <property type="entry name" value="Q_MOTIF"/>
    <property type="match status" value="1"/>
</dbReference>
<sequence>MSKDHSARKRRRVEATGTTSATEPTTGAVVFDDEAMKRHMISLLQQSANSSKTDLKPEADQSEQDIAEDGEESEEESEDEDDGNSQDVLDHSEMIGKRGQEVSLSDDEDQDEVAETLLQGRKPVNAAADITSTSRISRVPANRSATSAPKKPVLKTTFEGLGLSPQLIRTLAGISIKKPTEIQSACFEHILKGRDCIGGAKTGSGKTMAFALPILQRIAKDPFGIFAVVLTPTRELAYQLSEQFLVLGKPLGLTTVTVVGGMDMMQQARDLRNRPHVVVATPGRLHDLLKNCAGDDWDLSRVKVVVLDEADRLLTPSFAPDLKYLFDNMPENRQTCLFTATISEGIEALAARPPRPGKQKPFVHRVESDTKTVANLRQEYLFVPSFVKETHLHYLLTHPPKEINHLRRKPDERDDDNEVDGEAQYIPSTIIFTQRCATAHLVHLMLQELDIPSVPLHSHLSQPERLQSLTRFRAGGVPVLVTTDVGSRGLDIPEVSLVLNYDCPRASDDYIHRVGRTARAGRGGLAITFVTERDTELVKGIEDAVGVQLSERKQSDDLITDNLNIVSTAKRVASMAMHDSSFGERQATNKAKAVKRARRDAKAKA</sequence>
<feature type="domain" description="DEAD-box RNA helicase Q" evidence="14">
    <location>
        <begin position="156"/>
        <end position="184"/>
    </location>
</feature>
<dbReference type="InterPro" id="IPR050079">
    <property type="entry name" value="DEAD_box_RNA_helicase"/>
</dbReference>
<dbReference type="OrthoDB" id="10261904at2759"/>
<dbReference type="PROSITE" id="PS51194">
    <property type="entry name" value="HELICASE_CTER"/>
    <property type="match status" value="1"/>
</dbReference>
<feature type="short sequence motif" description="Q motif" evidence="9">
    <location>
        <begin position="156"/>
        <end position="184"/>
    </location>
</feature>
<feature type="region of interest" description="Disordered" evidence="11">
    <location>
        <begin position="584"/>
        <end position="605"/>
    </location>
</feature>
<feature type="region of interest" description="Disordered" evidence="11">
    <location>
        <begin position="1"/>
        <end position="120"/>
    </location>
</feature>
<dbReference type="CDD" id="cd18787">
    <property type="entry name" value="SF2_C_DEAD"/>
    <property type="match status" value="1"/>
</dbReference>
<dbReference type="GO" id="GO:0010467">
    <property type="term" value="P:gene expression"/>
    <property type="evidence" value="ECO:0007669"/>
    <property type="project" value="UniProtKB-ARBA"/>
</dbReference>
<evidence type="ECO:0000256" key="2">
    <source>
        <dbReference type="ARBA" id="ARBA00022517"/>
    </source>
</evidence>
<keyword evidence="7" id="KW-0694">RNA-binding</keyword>
<feature type="compositionally biased region" description="Basic residues" evidence="11">
    <location>
        <begin position="1"/>
        <end position="12"/>
    </location>
</feature>
<dbReference type="InterPro" id="IPR001650">
    <property type="entry name" value="Helicase_C-like"/>
</dbReference>
<evidence type="ECO:0008006" key="17">
    <source>
        <dbReference type="Google" id="ProtNLM"/>
    </source>
</evidence>
<evidence type="ECO:0000256" key="3">
    <source>
        <dbReference type="ARBA" id="ARBA00022741"/>
    </source>
</evidence>
<evidence type="ECO:0000259" key="13">
    <source>
        <dbReference type="PROSITE" id="PS51194"/>
    </source>
</evidence>
<keyword evidence="8" id="KW-0539">Nucleus</keyword>
<dbReference type="InterPro" id="IPR014001">
    <property type="entry name" value="Helicase_ATP-bd"/>
</dbReference>
<feature type="compositionally biased region" description="Basic and acidic residues" evidence="11">
    <location>
        <begin position="88"/>
        <end position="100"/>
    </location>
</feature>
<dbReference type="SMART" id="SM00490">
    <property type="entry name" value="HELICc"/>
    <property type="match status" value="1"/>
</dbReference>
<dbReference type="EMBL" id="BLZA01000005">
    <property type="protein sequence ID" value="GHJ83952.1"/>
    <property type="molecule type" value="Genomic_DNA"/>
</dbReference>
<keyword evidence="2" id="KW-0690">Ribosome biogenesis</keyword>
<evidence type="ECO:0000256" key="1">
    <source>
        <dbReference type="ARBA" id="ARBA00004123"/>
    </source>
</evidence>
<keyword evidence="4 10" id="KW-0378">Hydrolase</keyword>
<dbReference type="Pfam" id="PF00270">
    <property type="entry name" value="DEAD"/>
    <property type="match status" value="1"/>
</dbReference>
<evidence type="ECO:0000259" key="14">
    <source>
        <dbReference type="PROSITE" id="PS51195"/>
    </source>
</evidence>